<keyword evidence="2" id="KW-1185">Reference proteome</keyword>
<gene>
    <name evidence="1" type="ORF">BATDEDRAFT_31171</name>
</gene>
<dbReference type="InParanoid" id="F4NRH0"/>
<organism evidence="1 2">
    <name type="scientific">Batrachochytrium dendrobatidis (strain JAM81 / FGSC 10211)</name>
    <name type="common">Frog chytrid fungus</name>
    <dbReference type="NCBI Taxonomy" id="684364"/>
    <lineage>
        <taxon>Eukaryota</taxon>
        <taxon>Fungi</taxon>
        <taxon>Fungi incertae sedis</taxon>
        <taxon>Chytridiomycota</taxon>
        <taxon>Chytridiomycota incertae sedis</taxon>
        <taxon>Chytridiomycetes</taxon>
        <taxon>Rhizophydiales</taxon>
        <taxon>Rhizophydiales incertae sedis</taxon>
        <taxon>Batrachochytrium</taxon>
    </lineage>
</organism>
<reference evidence="1 2" key="1">
    <citation type="submission" date="2009-12" db="EMBL/GenBank/DDBJ databases">
        <title>The draft genome of Batrachochytrium dendrobatidis.</title>
        <authorList>
            <consortium name="US DOE Joint Genome Institute (JGI-PGF)"/>
            <person name="Kuo A."/>
            <person name="Salamov A."/>
            <person name="Schmutz J."/>
            <person name="Lucas S."/>
            <person name="Pitluck S."/>
            <person name="Rosenblum E."/>
            <person name="Stajich J."/>
            <person name="Eisen M."/>
            <person name="Grigoriev I.V."/>
        </authorList>
    </citation>
    <scope>NUCLEOTIDE SEQUENCE [LARGE SCALE GENOMIC DNA]</scope>
    <source>
        <strain evidence="2">JAM81 / FGSC 10211</strain>
    </source>
</reference>
<dbReference type="Proteomes" id="UP000007241">
    <property type="component" value="Unassembled WGS sequence"/>
</dbReference>
<dbReference type="GeneID" id="18240015"/>
<dbReference type="EMBL" id="GL882879">
    <property type="protein sequence ID" value="EGF83339.1"/>
    <property type="molecule type" value="Genomic_DNA"/>
</dbReference>
<evidence type="ECO:0000313" key="2">
    <source>
        <dbReference type="Proteomes" id="UP000007241"/>
    </source>
</evidence>
<accession>F4NRH0</accession>
<proteinExistence type="predicted"/>
<name>F4NRH0_BATDJ</name>
<dbReference type="HOGENOM" id="CLU_2687414_0_0_1"/>
<protein>
    <submittedName>
        <fullName evidence="1">Expressed protein</fullName>
    </submittedName>
</protein>
<dbReference type="RefSeq" id="XP_006675651.1">
    <property type="nucleotide sequence ID" value="XM_006675588.1"/>
</dbReference>
<evidence type="ECO:0000313" key="1">
    <source>
        <dbReference type="EMBL" id="EGF83339.1"/>
    </source>
</evidence>
<dbReference type="AlphaFoldDB" id="F4NRH0"/>
<sequence>MKQQQPHDREYEYGSCLQLHERQTQLEMLHLQIILTWWYRSFGCEQGQHCNDPRHVKLVTQPDHVQYQYEHIQL</sequence>